<dbReference type="EMBL" id="QZBD01000029">
    <property type="protein sequence ID" value="THY35120.1"/>
    <property type="molecule type" value="Genomic_DNA"/>
</dbReference>
<evidence type="ECO:0000259" key="5">
    <source>
        <dbReference type="PROSITE" id="PS51460"/>
    </source>
</evidence>
<comment type="subcellular location">
    <subcellularLocation>
        <location evidence="1">Cytoplasm</location>
        <location evidence="1">Cytoskeleton</location>
    </subcellularLocation>
</comment>
<feature type="compositionally biased region" description="Polar residues" evidence="4">
    <location>
        <begin position="474"/>
        <end position="485"/>
    </location>
</feature>
<feature type="compositionally biased region" description="Low complexity" evidence="4">
    <location>
        <begin position="596"/>
        <end position="615"/>
    </location>
</feature>
<feature type="compositionally biased region" description="Polar residues" evidence="4">
    <location>
        <begin position="666"/>
        <end position="680"/>
    </location>
</feature>
<feature type="compositionally biased region" description="Low complexity" evidence="4">
    <location>
        <begin position="56"/>
        <end position="71"/>
    </location>
</feature>
<dbReference type="PROSITE" id="PS51460">
    <property type="entry name" value="GAR"/>
    <property type="match status" value="1"/>
</dbReference>
<feature type="region of interest" description="Disordered" evidence="4">
    <location>
        <begin position="983"/>
        <end position="1017"/>
    </location>
</feature>
<feature type="compositionally biased region" description="Low complexity" evidence="4">
    <location>
        <begin position="514"/>
        <end position="542"/>
    </location>
</feature>
<feature type="compositionally biased region" description="Polar residues" evidence="4">
    <location>
        <begin position="377"/>
        <end position="386"/>
    </location>
</feature>
<feature type="region of interest" description="Disordered" evidence="4">
    <location>
        <begin position="366"/>
        <end position="428"/>
    </location>
</feature>
<feature type="compositionally biased region" description="Polar residues" evidence="4">
    <location>
        <begin position="1276"/>
        <end position="1302"/>
    </location>
</feature>
<comment type="caution">
    <text evidence="6">The sequence shown here is derived from an EMBL/GenBank/DDBJ whole genome shotgun (WGS) entry which is preliminary data.</text>
</comment>
<dbReference type="Gene3D" id="3.30.920.20">
    <property type="entry name" value="Gas2-like domain"/>
    <property type="match status" value="1"/>
</dbReference>
<reference evidence="6 7" key="1">
    <citation type="submission" date="2018-10" db="EMBL/GenBank/DDBJ databases">
        <title>Fifty Aureobasidium pullulans genomes reveal a recombining polyextremotolerant generalist.</title>
        <authorList>
            <person name="Gostincar C."/>
            <person name="Turk M."/>
            <person name="Zajc J."/>
            <person name="Gunde-Cimerman N."/>
        </authorList>
    </citation>
    <scope>NUCLEOTIDE SEQUENCE [LARGE SCALE GENOMIC DNA]</scope>
    <source>
        <strain evidence="6 7">EXF-6604</strain>
    </source>
</reference>
<feature type="domain" description="GAR" evidence="5">
    <location>
        <begin position="1112"/>
        <end position="1189"/>
    </location>
</feature>
<feature type="compositionally biased region" description="Acidic residues" evidence="4">
    <location>
        <begin position="449"/>
        <end position="458"/>
    </location>
</feature>
<feature type="region of interest" description="Disordered" evidence="4">
    <location>
        <begin position="935"/>
        <end position="965"/>
    </location>
</feature>
<feature type="region of interest" description="Disordered" evidence="4">
    <location>
        <begin position="596"/>
        <end position="680"/>
    </location>
</feature>
<keyword evidence="2" id="KW-0963">Cytoplasm</keyword>
<evidence type="ECO:0000256" key="3">
    <source>
        <dbReference type="ARBA" id="ARBA00023212"/>
    </source>
</evidence>
<sequence>MPRSRTTATKAHLSCGQSRHDRSDLVNHPIQGRKSDMARNPAIDPPRFAPPARVYSSTSPSPSTSPSSSPSRHGRNCSQSYDPLGRDLSPTRTLKAFTSAPGSDESSSQVALVRLIEKASTSERAFGIRIAQTCKDIKAWHNELQQWPWADSFEPPVHAADAVEGPYWGSLRENQVVAYEQRIRDIQEALFDGDVDELKDYVLSHHIQPKTSDYEHYEHLDDFTALITATILRALPDLSRLDRLLNTWSMRVTLLRKVPGYLRGLDQAKADLDKAWSDMTTWLRDSRDTTVTRNAFQSLQEQLESRMGKVGGRLDSLLDDLEGREETLPDAWIDTFESLETSYSDWLTQTERHIVAQNMPLHVPAVKKSTPADVTTREMSSSTADSSDQEEPVPVHAAPELLSSASPTSEPTLPNESVRTEDTGQGRQDALVQQVESPILGTSSAFLPDLDESSDVESDSVSQDLKKIPALPTEASQSVPSSTGSLHRAGSLKSLSPSLSRSRHVPIVIDYSESRTASPPSSAPTPDLVSPSVSANNSSSPAVEQASPAVSNVRARAAFLNGGIERTQSLQKSVNSPVRSFEHASLAFTKLFNKTNNAANGTTNHSRTSSTSSKSSARKGLGLGIKTHEGFRHFHRSTSLTNQSQPDKDKRSLATESHQIVHASSPPATQSFSPDRTTGSRAVSQPAAQINFAQEHERPMEAYLTPELDQDYFPSTENSKSTIDTTWNSPAPVEFPENWPLPLAVKIYDEEISTPREPMDSDVFEKMFVDSLPGTPQTKSRPPSQESNPFENMFRSKRSKSKEPLMDDTMLGGMAQHRPRSGSSSPGGPRPRHMSRPSTTSLTFEPITELPTPGSFDATPEVQDASAAGYFRAKQVQTSPGSRLSPAARRNTSWSNFSAVGAGHDDVNEGSDDREDQYSFAERRPMIKRASVTSIENHPRSELNTIEIPDMPRRHSLSPPTTAKLPKEQSFEQMNNEMLSHDDIGGEPPAFGLPPPTLSSDLERSTTGNTVGAIKPPPLNLEVHKRRYVIEPEATPRASESNRSISQPETTKKGHKRNMSNAEQLDRHVSRVLNALPSRIAFKPSLSIPSREPSPAPATAAGPPRPRPALSSKPPRTGLTLSAVQSELTSRKSTANDADGKMYYLTQEGKEQPIKLFVRLVGEGERCMVRVGGGWADLGEYLRQYAEHHGHRTFSDGKLEVGSMRLGGGTKARTPLSRPGSVLDRPDSSMSFRSRSSFGAAGTSMPADMMPSSPSATTQPIDLTPTTTRNGAYHTPTGSVKSSSRPSTADTFLNASPSSWSGQDIGLAGPSVKHSRGNRELDEQKARWVEEMMTRAKQASSVERKKSETAWSDMGKVGGTRRMVFRHKTGGENGSG</sequence>
<feature type="region of interest" description="Disordered" evidence="4">
    <location>
        <begin position="1335"/>
        <end position="1376"/>
    </location>
</feature>
<feature type="compositionally biased region" description="Low complexity" evidence="4">
    <location>
        <begin position="1228"/>
        <end position="1268"/>
    </location>
</feature>
<feature type="compositionally biased region" description="Polar residues" evidence="4">
    <location>
        <begin position="774"/>
        <end position="790"/>
    </location>
</feature>
<organism evidence="6 7">
    <name type="scientific">Aureobasidium pullulans</name>
    <name type="common">Black yeast</name>
    <name type="synonym">Pullularia pullulans</name>
    <dbReference type="NCBI Taxonomy" id="5580"/>
    <lineage>
        <taxon>Eukaryota</taxon>
        <taxon>Fungi</taxon>
        <taxon>Dikarya</taxon>
        <taxon>Ascomycota</taxon>
        <taxon>Pezizomycotina</taxon>
        <taxon>Dothideomycetes</taxon>
        <taxon>Dothideomycetidae</taxon>
        <taxon>Dothideales</taxon>
        <taxon>Saccotheciaceae</taxon>
        <taxon>Aureobasidium</taxon>
    </lineage>
</organism>
<evidence type="ECO:0000313" key="7">
    <source>
        <dbReference type="Proteomes" id="UP000306584"/>
    </source>
</evidence>
<dbReference type="GO" id="GO:0008017">
    <property type="term" value="F:microtubule binding"/>
    <property type="evidence" value="ECO:0007669"/>
    <property type="project" value="InterPro"/>
</dbReference>
<feature type="region of interest" description="Disordered" evidence="4">
    <location>
        <begin position="511"/>
        <end position="548"/>
    </location>
</feature>
<protein>
    <recommendedName>
        <fullName evidence="5">GAR domain-containing protein</fullName>
    </recommendedName>
</protein>
<dbReference type="Pfam" id="PF02187">
    <property type="entry name" value="GAS2"/>
    <property type="match status" value="1"/>
</dbReference>
<evidence type="ECO:0000256" key="4">
    <source>
        <dbReference type="SAM" id="MobiDB-lite"/>
    </source>
</evidence>
<feature type="region of interest" description="Disordered" evidence="4">
    <location>
        <begin position="771"/>
        <end position="860"/>
    </location>
</feature>
<feature type="region of interest" description="Disordered" evidence="4">
    <location>
        <begin position="444"/>
        <end position="497"/>
    </location>
</feature>
<evidence type="ECO:0000313" key="6">
    <source>
        <dbReference type="EMBL" id="THY35120.1"/>
    </source>
</evidence>
<proteinExistence type="predicted"/>
<evidence type="ECO:0000256" key="1">
    <source>
        <dbReference type="ARBA" id="ARBA00004245"/>
    </source>
</evidence>
<evidence type="ECO:0000256" key="2">
    <source>
        <dbReference type="ARBA" id="ARBA00022490"/>
    </source>
</evidence>
<dbReference type="InterPro" id="IPR036534">
    <property type="entry name" value="GAR_dom_sf"/>
</dbReference>
<accession>A0A4S9LZ06</accession>
<dbReference type="GO" id="GO:0005856">
    <property type="term" value="C:cytoskeleton"/>
    <property type="evidence" value="ECO:0007669"/>
    <property type="project" value="UniProtKB-SubCell"/>
</dbReference>
<gene>
    <name evidence="6" type="ORF">D6D01_01575</name>
</gene>
<feature type="compositionally biased region" description="Polar residues" evidence="4">
    <location>
        <begin position="403"/>
        <end position="417"/>
    </location>
</feature>
<name>A0A4S9LZ06_AURPU</name>
<feature type="region of interest" description="Disordered" evidence="4">
    <location>
        <begin position="1032"/>
        <end position="1065"/>
    </location>
</feature>
<feature type="region of interest" description="Disordered" evidence="4">
    <location>
        <begin position="1208"/>
        <end position="1321"/>
    </location>
</feature>
<dbReference type="SUPFAM" id="SSF143575">
    <property type="entry name" value="GAS2 domain-like"/>
    <property type="match status" value="1"/>
</dbReference>
<feature type="region of interest" description="Disordered" evidence="4">
    <location>
        <begin position="1084"/>
        <end position="1117"/>
    </location>
</feature>
<feature type="region of interest" description="Disordered" evidence="4">
    <location>
        <begin position="1"/>
        <end position="89"/>
    </location>
</feature>
<feature type="compositionally biased region" description="Polar residues" evidence="4">
    <location>
        <begin position="1038"/>
        <end position="1049"/>
    </location>
</feature>
<keyword evidence="3" id="KW-0206">Cytoskeleton</keyword>
<dbReference type="Proteomes" id="UP000306584">
    <property type="component" value="Unassembled WGS sequence"/>
</dbReference>
<dbReference type="InterPro" id="IPR003108">
    <property type="entry name" value="GAR_dom"/>
</dbReference>